<dbReference type="InterPro" id="IPR001094">
    <property type="entry name" value="Flavdoxin-like"/>
</dbReference>
<dbReference type="InterPro" id="IPR029061">
    <property type="entry name" value="THDP-binding"/>
</dbReference>
<dbReference type="Pfam" id="PF03460">
    <property type="entry name" value="NIR_SIR_ferr"/>
    <property type="match status" value="2"/>
</dbReference>
<dbReference type="GO" id="GO:0000103">
    <property type="term" value="P:sulfate assimilation"/>
    <property type="evidence" value="ECO:0007669"/>
    <property type="project" value="UniProtKB-ARBA"/>
</dbReference>
<comment type="cofactor">
    <cofactor evidence="2">
        <name>[4Fe-4S] cluster</name>
        <dbReference type="ChEBI" id="CHEBI:49883"/>
    </cofactor>
</comment>
<comment type="subcellular location">
    <subcellularLocation>
        <location evidence="3">Cytoplasm</location>
    </subcellularLocation>
</comment>
<dbReference type="GO" id="GO:0009337">
    <property type="term" value="C:sulfite reductase complex (NADPH)"/>
    <property type="evidence" value="ECO:0007669"/>
    <property type="project" value="TreeGrafter"/>
</dbReference>
<dbReference type="Gene3D" id="3.40.50.970">
    <property type="match status" value="2"/>
</dbReference>
<dbReference type="InterPro" id="IPR008254">
    <property type="entry name" value="Flavodoxin/NO_synth"/>
</dbReference>
<evidence type="ECO:0000256" key="20">
    <source>
        <dbReference type="SAM" id="SignalP"/>
    </source>
</evidence>
<dbReference type="FunFam" id="3.40.50.360:FF:000016">
    <property type="entry name" value="Sulfite reductase subunit beta"/>
    <property type="match status" value="1"/>
</dbReference>
<evidence type="ECO:0000256" key="5">
    <source>
        <dbReference type="ARBA" id="ARBA00010429"/>
    </source>
</evidence>
<evidence type="ECO:0000256" key="10">
    <source>
        <dbReference type="ARBA" id="ARBA00022723"/>
    </source>
</evidence>
<evidence type="ECO:0000256" key="18">
    <source>
        <dbReference type="ARBA" id="ARBA00067595"/>
    </source>
</evidence>
<dbReference type="GO" id="GO:0051539">
    <property type="term" value="F:4 iron, 4 sulfur cluster binding"/>
    <property type="evidence" value="ECO:0007669"/>
    <property type="project" value="UniProtKB-KW"/>
</dbReference>
<dbReference type="EC" id="1.8.1.2" evidence="6"/>
<dbReference type="SUPFAM" id="SSF52518">
    <property type="entry name" value="Thiamin diphosphate-binding fold (THDP-binding)"/>
    <property type="match status" value="2"/>
</dbReference>
<dbReference type="InterPro" id="IPR009014">
    <property type="entry name" value="Transketo_C/PFOR_II"/>
</dbReference>
<dbReference type="PROSITE" id="PS50902">
    <property type="entry name" value="FLAVODOXIN_LIKE"/>
    <property type="match status" value="1"/>
</dbReference>
<comment type="subunit">
    <text evidence="17">Alpha(2)-beta(2). The alpha component is a flavoprotein, the beta component is a hemoprotein.</text>
</comment>
<dbReference type="Gene3D" id="3.40.50.360">
    <property type="match status" value="1"/>
</dbReference>
<dbReference type="Pfam" id="PF01077">
    <property type="entry name" value="NIR_SIR"/>
    <property type="match status" value="1"/>
</dbReference>
<dbReference type="eggNOG" id="KOG0560">
    <property type="taxonomic scope" value="Eukaryota"/>
</dbReference>
<dbReference type="EMBL" id="KI545892">
    <property type="protein sequence ID" value="EST05212.1"/>
    <property type="molecule type" value="Genomic_DNA"/>
</dbReference>
<gene>
    <name evidence="22" type="ORF">PSEUBRA_SCAF6g00791</name>
</gene>
<dbReference type="Proteomes" id="UP000019377">
    <property type="component" value="Unassembled WGS sequence"/>
</dbReference>
<dbReference type="Gene3D" id="3.30.413.10">
    <property type="entry name" value="Sulfite Reductase Hemoprotein, domain 1"/>
    <property type="match status" value="2"/>
</dbReference>
<reference evidence="23" key="1">
    <citation type="journal article" date="2013" name="Genome Announc.">
        <title>Draft genome sequence of Pseudozyma brasiliensis sp. nov. strain GHG001, a high producer of endo-1,4-xylanase isolated from an insect pest of sugarcane.</title>
        <authorList>
            <person name="Oliveira J.V.D.C."/>
            <person name="dos Santos R.A.C."/>
            <person name="Borges T.A."/>
            <person name="Riano-Pachon D.M."/>
            <person name="Goldman G.H."/>
        </authorList>
    </citation>
    <scope>NUCLEOTIDE SEQUENCE [LARGE SCALE GENOMIC DNA]</scope>
    <source>
        <strain evidence="23">GHG001</strain>
    </source>
</reference>
<dbReference type="OMA" id="YGSYTQV"/>
<dbReference type="Pfam" id="PF01855">
    <property type="entry name" value="POR_N"/>
    <property type="match status" value="1"/>
</dbReference>
<dbReference type="HOGENOM" id="CLU_001975_1_0_1"/>
<name>V5GGT6_KALBG</name>
<feature type="domain" description="Flavodoxin-like" evidence="21">
    <location>
        <begin position="732"/>
        <end position="883"/>
    </location>
</feature>
<evidence type="ECO:0000256" key="6">
    <source>
        <dbReference type="ARBA" id="ARBA00012604"/>
    </source>
</evidence>
<dbReference type="PANTHER" id="PTHR11493">
    <property type="entry name" value="SULFITE REDUCTASE [NADPH] SUBUNIT BETA-RELATED"/>
    <property type="match status" value="1"/>
</dbReference>
<dbReference type="OrthoDB" id="1688044at2759"/>
<dbReference type="InterPro" id="IPR005117">
    <property type="entry name" value="NiRdtase/SiRdtase_haem-b_fer"/>
</dbReference>
<feature type="chain" id="PRO_5004733989" description="Sulfite reductase [NADPH] subunit beta" evidence="20">
    <location>
        <begin position="20"/>
        <end position="1498"/>
    </location>
</feature>
<comment type="cofactor">
    <cofactor evidence="1">
        <name>siroheme</name>
        <dbReference type="ChEBI" id="CHEBI:60052"/>
    </cofactor>
</comment>
<dbReference type="RefSeq" id="XP_016290201.1">
    <property type="nucleotide sequence ID" value="XM_016438921.1"/>
</dbReference>
<comment type="function">
    <text evidence="16">Catalyzes the reduction of sulfite to sulfide, one of several activities required for the biosynthesis of L-cysteine from sulfate.</text>
</comment>
<comment type="similarity">
    <text evidence="5">Belongs to the nitrite and sulfite reductase 4Fe-4S domain family.</text>
</comment>
<feature type="region of interest" description="Disordered" evidence="19">
    <location>
        <begin position="1477"/>
        <end position="1498"/>
    </location>
</feature>
<dbReference type="GO" id="GO:0005737">
    <property type="term" value="C:cytoplasm"/>
    <property type="evidence" value="ECO:0007669"/>
    <property type="project" value="UniProtKB-SubCell"/>
</dbReference>
<dbReference type="InterPro" id="IPR002880">
    <property type="entry name" value="Pyrv_Fd/Flavodoxin_OxRdtase_N"/>
</dbReference>
<keyword evidence="13" id="KW-0408">Iron</keyword>
<evidence type="ECO:0000256" key="3">
    <source>
        <dbReference type="ARBA" id="ARBA00004496"/>
    </source>
</evidence>
<keyword evidence="8" id="KW-0963">Cytoplasm</keyword>
<dbReference type="InterPro" id="IPR036136">
    <property type="entry name" value="Nit/Sulf_reduc_fer-like_dom_sf"/>
</dbReference>
<evidence type="ECO:0000313" key="23">
    <source>
        <dbReference type="Proteomes" id="UP000019377"/>
    </source>
</evidence>
<dbReference type="FunFam" id="3.30.413.10:FF:000004">
    <property type="entry name" value="Sulfite reductase [NADPH] hemoprotein beta-component"/>
    <property type="match status" value="1"/>
</dbReference>
<dbReference type="Pfam" id="PF00258">
    <property type="entry name" value="Flavodoxin_1"/>
    <property type="match status" value="1"/>
</dbReference>
<dbReference type="PRINTS" id="PR00397">
    <property type="entry name" value="SIROHAEM"/>
</dbReference>
<sequence length="1498" mass="162715">MSSISAAGAVARIAALASATLVNVAPSGKASTSSFASVADKAAELNAQLEVEQLNQHVELGSVLTQLKPAGNGLISVLSHAYQQTFTRLVPHLPKIVNTPTVFHVASTGEHSDVMALRQSGLVLLHSSTAAQAHDHALLATKIATSAKRAVLHFFEDVSGDVEEVTDVDLASFVGSAVGSSSADASAPKANGVNGHANGANGANGVNGANGHANGHASAAASEAGFDDLESAIDAAYEDVAELVGHAVEPFQLVGASDAHNLAVVLGAGSETLQDYTAPHNDLAVLDIRLVRPSLPQRLLDTIPEGIKRIAVLEQSVRRTTKLGPLFVDVATAFQGSERSLPSVFVSGTLGHIDDGDKAAKELIKALESPKAKHAFVVGDTNKLAARAQAAPATAAITGPVQVPKHEEAYNLMLEQVFAERLSVVNSANEESDDHPAARSPEYAFGQVLAQLEQRDELVRSVNDVLRDGGVSGELHEALSQWLGAKADAKKNVSSSNKVASLLQSSTSGAALQKIKSLSSHLSFKSRWIVGSDAWAYDAGMGGVHHVIASGRNVNMLIFDSVPYTKRDAQAAHKRKKDIALYAMNYGNVYVASTAIYADYTQVLHALMEADKFDGPSVVLAYVPYRTEDAPALDVLRETKLAVDSGYWPLFRWDPSAEARGSETLRLDGVRLREQLQQFLDRQNLFTTLVKSRPELSYDLAASQGNALRDLQRRKAKEAYEKMLGSLDGPPLLILVASDGGNAEKVAKKLAVRAKARGVAARLLTMDDYPLAEELKDEKNVVFLTSTAGQGEAPQNGRFTYKALLASNAAALPDTVNFTVFAMGDSHYWPRPEDAHYYNKPGKDIDARLEQLGASRMAPIGLGDDQDADGYQTGYKIWEPLLWKALGVDTVEVKEAEPEPITNEHMKIASNYLRGTIKEALEDKSTGAIPETDGQLTKFHGTYMQYDRDTLEERKAAGLEPAYSFMIRARIPGGVVTPAQWIQLDDVAEQYGNQTVKITTRQTIQYHCIVKSNLKAAMQGINKSMLDTIAACGDVNRNVMCSPNPSLTELHEDVYEFSKSISEHLLPRMDAYHEIWLDKETESSKTLLIGGVLQDYEPLYGPYYLPRKFKIAIAVPPRNDTDCFAHDIGLIAIADPVTKRLAGFNLAVGGGMGVTHSMKATYPRLGSVIGFVTPEQTLDACRIVMLIQRDTGNRANRKQARLKYTIDKIWGGADNFKAEVERRLGYKLAEAKSYKFDTNTDHYGWTQDYKGNYHCTLWLENGRVKDEPGAPFRTGLRELCKIHKGALRLTPNQHVIISDIKPEDKDTIDAHLRKYKMNNWEHSGVKLSASACVAFPTCGLAMAESERYLPLLMDKVEEIFEANGLRSTDTVFRMSGCANGCSRPWMAEAGFVGKAPGQYVMTLGGSHNGTRLSKIYRESVDEKEIMEIMNKLVPQYAKNRIEGESFGDWVIRAGIIKPTTEGKAFYEDMCPSDVVPPSAAAKKGPAQAIEHYDQTSSA</sequence>
<evidence type="ECO:0000256" key="7">
    <source>
        <dbReference type="ARBA" id="ARBA00022485"/>
    </source>
</evidence>
<dbReference type="InterPro" id="IPR045169">
    <property type="entry name" value="NO2/SO3_Rdtase_4Fe4S_prot"/>
</dbReference>
<dbReference type="InterPro" id="IPR006067">
    <property type="entry name" value="NO2/SO3_Rdtase_4Fe4S_dom"/>
</dbReference>
<dbReference type="FunFam" id="3.30.413.10:FF:000003">
    <property type="entry name" value="Sulfite reductase [NADPH] hemoprotein beta-component"/>
    <property type="match status" value="1"/>
</dbReference>
<dbReference type="GO" id="GO:0046872">
    <property type="term" value="F:metal ion binding"/>
    <property type="evidence" value="ECO:0007669"/>
    <property type="project" value="UniProtKB-KW"/>
</dbReference>
<dbReference type="SUPFAM" id="SSF52218">
    <property type="entry name" value="Flavoproteins"/>
    <property type="match status" value="1"/>
</dbReference>
<evidence type="ECO:0000256" key="13">
    <source>
        <dbReference type="ARBA" id="ARBA00023004"/>
    </source>
</evidence>
<dbReference type="GO" id="GO:0010181">
    <property type="term" value="F:FMN binding"/>
    <property type="evidence" value="ECO:0007669"/>
    <property type="project" value="InterPro"/>
</dbReference>
<organism evidence="22 23">
    <name type="scientific">Kalmanozyma brasiliensis (strain GHG001)</name>
    <name type="common">Yeast</name>
    <name type="synonym">Pseudozyma brasiliensis</name>
    <dbReference type="NCBI Taxonomy" id="1365824"/>
    <lineage>
        <taxon>Eukaryota</taxon>
        <taxon>Fungi</taxon>
        <taxon>Dikarya</taxon>
        <taxon>Basidiomycota</taxon>
        <taxon>Ustilaginomycotina</taxon>
        <taxon>Ustilaginomycetes</taxon>
        <taxon>Ustilaginales</taxon>
        <taxon>Ustilaginaceae</taxon>
        <taxon>Kalmanozyma</taxon>
    </lineage>
</organism>
<keyword evidence="10" id="KW-0479">Metal-binding</keyword>
<keyword evidence="20" id="KW-0732">Signal</keyword>
<dbReference type="PRINTS" id="PR00369">
    <property type="entry name" value="FLAVODOXIN"/>
</dbReference>
<evidence type="ECO:0000256" key="11">
    <source>
        <dbReference type="ARBA" id="ARBA00022857"/>
    </source>
</evidence>
<evidence type="ECO:0000256" key="9">
    <source>
        <dbReference type="ARBA" id="ARBA00022617"/>
    </source>
</evidence>
<feature type="signal peptide" evidence="20">
    <location>
        <begin position="1"/>
        <end position="19"/>
    </location>
</feature>
<dbReference type="GeneID" id="27421622"/>
<evidence type="ECO:0000259" key="21">
    <source>
        <dbReference type="PROSITE" id="PS50902"/>
    </source>
</evidence>
<evidence type="ECO:0000256" key="17">
    <source>
        <dbReference type="ARBA" id="ARBA00063391"/>
    </source>
</evidence>
<keyword evidence="11" id="KW-0521">NADP</keyword>
<keyword evidence="7" id="KW-0004">4Fe-4S</keyword>
<dbReference type="NCBIfam" id="NF010029">
    <property type="entry name" value="PRK13504.1"/>
    <property type="match status" value="1"/>
</dbReference>
<evidence type="ECO:0000256" key="14">
    <source>
        <dbReference type="ARBA" id="ARBA00023014"/>
    </source>
</evidence>
<dbReference type="Gene3D" id="3.40.50.920">
    <property type="match status" value="1"/>
</dbReference>
<proteinExistence type="inferred from homology"/>
<dbReference type="PANTHER" id="PTHR11493:SF47">
    <property type="entry name" value="SULFITE REDUCTASE [NADPH] SUBUNIT BETA"/>
    <property type="match status" value="1"/>
</dbReference>
<dbReference type="STRING" id="1365824.V5GGT6"/>
<accession>V5GGT6</accession>
<evidence type="ECO:0000256" key="2">
    <source>
        <dbReference type="ARBA" id="ARBA00001966"/>
    </source>
</evidence>
<evidence type="ECO:0000256" key="8">
    <source>
        <dbReference type="ARBA" id="ARBA00022490"/>
    </source>
</evidence>
<dbReference type="GO" id="GO:0004783">
    <property type="term" value="F:sulfite reductase (NADPH) activity"/>
    <property type="evidence" value="ECO:0007669"/>
    <property type="project" value="UniProtKB-EC"/>
</dbReference>
<evidence type="ECO:0000256" key="15">
    <source>
        <dbReference type="ARBA" id="ARBA00052219"/>
    </source>
</evidence>
<evidence type="ECO:0000256" key="12">
    <source>
        <dbReference type="ARBA" id="ARBA00023002"/>
    </source>
</evidence>
<comment type="pathway">
    <text evidence="4">Sulfur metabolism; hydrogen sulfide biosynthesis; hydrogen sulfide from sulfite (NADPH route): step 1/1.</text>
</comment>
<keyword evidence="12" id="KW-0560">Oxidoreductase</keyword>
<protein>
    <recommendedName>
        <fullName evidence="18">Sulfite reductase [NADPH] subunit beta</fullName>
        <ecNumber evidence="6">1.8.1.2</ecNumber>
    </recommendedName>
</protein>
<dbReference type="InterPro" id="IPR045854">
    <property type="entry name" value="NO2/SO3_Rdtase_4Fe4S_sf"/>
</dbReference>
<dbReference type="SUPFAM" id="SSF52922">
    <property type="entry name" value="TK C-terminal domain-like"/>
    <property type="match status" value="1"/>
</dbReference>
<keyword evidence="9" id="KW-0349">Heme</keyword>
<dbReference type="FunFam" id="3.40.50.970:FF:000051">
    <property type="entry name" value="Sulfite reductase beta subunit"/>
    <property type="match status" value="1"/>
</dbReference>
<dbReference type="SUPFAM" id="SSF55124">
    <property type="entry name" value="Nitrite/Sulfite reductase N-terminal domain-like"/>
    <property type="match status" value="2"/>
</dbReference>
<evidence type="ECO:0000256" key="16">
    <source>
        <dbReference type="ARBA" id="ARBA00057613"/>
    </source>
</evidence>
<keyword evidence="23" id="KW-1185">Reference proteome</keyword>
<dbReference type="InterPro" id="IPR006066">
    <property type="entry name" value="NO2/SO3_Rdtase_FeS/sirohaem_BS"/>
</dbReference>
<comment type="catalytic activity">
    <reaction evidence="15">
        <text>hydrogen sulfide + 3 NADP(+) + 3 H2O = sulfite + 3 NADPH + 4 H(+)</text>
        <dbReference type="Rhea" id="RHEA:13801"/>
        <dbReference type="ChEBI" id="CHEBI:15377"/>
        <dbReference type="ChEBI" id="CHEBI:15378"/>
        <dbReference type="ChEBI" id="CHEBI:17359"/>
        <dbReference type="ChEBI" id="CHEBI:29919"/>
        <dbReference type="ChEBI" id="CHEBI:57783"/>
        <dbReference type="ChEBI" id="CHEBI:58349"/>
        <dbReference type="EC" id="1.8.1.2"/>
    </reaction>
</comment>
<dbReference type="InterPro" id="IPR029039">
    <property type="entry name" value="Flavoprotein-like_sf"/>
</dbReference>
<keyword evidence="14" id="KW-0411">Iron-sulfur</keyword>
<dbReference type="GO" id="GO:0020037">
    <property type="term" value="F:heme binding"/>
    <property type="evidence" value="ECO:0007669"/>
    <property type="project" value="InterPro"/>
</dbReference>
<evidence type="ECO:0000313" key="22">
    <source>
        <dbReference type="EMBL" id="EST05212.1"/>
    </source>
</evidence>
<dbReference type="GO" id="GO:0050311">
    <property type="term" value="F:sulfite reductase (ferredoxin) activity"/>
    <property type="evidence" value="ECO:0007669"/>
    <property type="project" value="TreeGrafter"/>
</dbReference>
<dbReference type="SUPFAM" id="SSF56014">
    <property type="entry name" value="Nitrite and sulphite reductase 4Fe-4S domain-like"/>
    <property type="match status" value="2"/>
</dbReference>
<evidence type="ECO:0000256" key="4">
    <source>
        <dbReference type="ARBA" id="ARBA00004774"/>
    </source>
</evidence>
<evidence type="ECO:0000256" key="1">
    <source>
        <dbReference type="ARBA" id="ARBA00001929"/>
    </source>
</evidence>
<evidence type="ECO:0000256" key="19">
    <source>
        <dbReference type="SAM" id="MobiDB-lite"/>
    </source>
</evidence>